<dbReference type="Proteomes" id="UP000315440">
    <property type="component" value="Unassembled WGS sequence"/>
</dbReference>
<name>A0A5C5ZQ69_9BACT</name>
<protein>
    <submittedName>
        <fullName evidence="2">Transposase IS200 like protein</fullName>
    </submittedName>
</protein>
<dbReference type="SMART" id="SM01321">
    <property type="entry name" value="Y1_Tnp"/>
    <property type="match status" value="1"/>
</dbReference>
<dbReference type="Gene3D" id="3.30.70.1290">
    <property type="entry name" value="Transposase IS200-like"/>
    <property type="match status" value="1"/>
</dbReference>
<evidence type="ECO:0000313" key="3">
    <source>
        <dbReference type="Proteomes" id="UP000315440"/>
    </source>
</evidence>
<proteinExistence type="predicted"/>
<dbReference type="PANTHER" id="PTHR36966">
    <property type="entry name" value="REP-ASSOCIATED TYROSINE TRANSPOSASE"/>
    <property type="match status" value="1"/>
</dbReference>
<dbReference type="GO" id="GO:0004803">
    <property type="term" value="F:transposase activity"/>
    <property type="evidence" value="ECO:0007669"/>
    <property type="project" value="InterPro"/>
</dbReference>
<gene>
    <name evidence="2" type="ORF">Mal64_00410</name>
</gene>
<dbReference type="AlphaFoldDB" id="A0A5C5ZQ69"/>
<dbReference type="InterPro" id="IPR002686">
    <property type="entry name" value="Transposase_17"/>
</dbReference>
<dbReference type="InterPro" id="IPR052715">
    <property type="entry name" value="RAYT_transposase"/>
</dbReference>
<comment type="caution">
    <text evidence="2">The sequence shown here is derived from an EMBL/GenBank/DDBJ whole genome shotgun (WGS) entry which is preliminary data.</text>
</comment>
<sequence>MDQAEAVTNYRRARIEGGTYFFTVITHERRPFLASPLARSALRQAIRSVRSHRPFTIDAIVLLPDHLHTVWTLPRGDDDYSTRWRQIKSLFTKAWLRSGGDEGDRSVSRQVKGERGVWHRRMFEHACRDEADMKRCVDYLHANPLKHGLVSLTRDWPWSSFHRCVRLGEYPADWGSAAEWYGDEWAAYE</sequence>
<dbReference type="EMBL" id="SJPQ01000001">
    <property type="protein sequence ID" value="TWT89662.1"/>
    <property type="molecule type" value="Genomic_DNA"/>
</dbReference>
<dbReference type="InterPro" id="IPR036515">
    <property type="entry name" value="Transposase_17_sf"/>
</dbReference>
<keyword evidence="3" id="KW-1185">Reference proteome</keyword>
<evidence type="ECO:0000259" key="1">
    <source>
        <dbReference type="SMART" id="SM01321"/>
    </source>
</evidence>
<dbReference type="GO" id="GO:0043565">
    <property type="term" value="F:sequence-specific DNA binding"/>
    <property type="evidence" value="ECO:0007669"/>
    <property type="project" value="TreeGrafter"/>
</dbReference>
<accession>A0A5C5ZQ69</accession>
<dbReference type="SUPFAM" id="SSF143422">
    <property type="entry name" value="Transposase IS200-like"/>
    <property type="match status" value="1"/>
</dbReference>
<dbReference type="NCBIfam" id="NF047646">
    <property type="entry name" value="REP_Tyr_transpos"/>
    <property type="match status" value="1"/>
</dbReference>
<dbReference type="PANTHER" id="PTHR36966:SF1">
    <property type="entry name" value="REP-ASSOCIATED TYROSINE TRANSPOSASE"/>
    <property type="match status" value="1"/>
</dbReference>
<reference evidence="2 3" key="1">
    <citation type="submission" date="2019-02" db="EMBL/GenBank/DDBJ databases">
        <title>Deep-cultivation of Planctomycetes and their phenomic and genomic characterization uncovers novel biology.</title>
        <authorList>
            <person name="Wiegand S."/>
            <person name="Jogler M."/>
            <person name="Boedeker C."/>
            <person name="Pinto D."/>
            <person name="Vollmers J."/>
            <person name="Rivas-Marin E."/>
            <person name="Kohn T."/>
            <person name="Peeters S.H."/>
            <person name="Heuer A."/>
            <person name="Rast P."/>
            <person name="Oberbeckmann S."/>
            <person name="Bunk B."/>
            <person name="Jeske O."/>
            <person name="Meyerdierks A."/>
            <person name="Storesund J.E."/>
            <person name="Kallscheuer N."/>
            <person name="Luecker S."/>
            <person name="Lage O.M."/>
            <person name="Pohl T."/>
            <person name="Merkel B.J."/>
            <person name="Hornburger P."/>
            <person name="Mueller R.-W."/>
            <person name="Bruemmer F."/>
            <person name="Labrenz M."/>
            <person name="Spormann A.M."/>
            <person name="Op Den Camp H."/>
            <person name="Overmann J."/>
            <person name="Amann R."/>
            <person name="Jetten M.S.M."/>
            <person name="Mascher T."/>
            <person name="Medema M.H."/>
            <person name="Devos D.P."/>
            <person name="Kaster A.-K."/>
            <person name="Ovreas L."/>
            <person name="Rohde M."/>
            <person name="Galperin M.Y."/>
            <person name="Jogler C."/>
        </authorList>
    </citation>
    <scope>NUCLEOTIDE SEQUENCE [LARGE SCALE GENOMIC DNA]</scope>
    <source>
        <strain evidence="2 3">Mal64</strain>
    </source>
</reference>
<dbReference type="RefSeq" id="WP_315852739.1">
    <property type="nucleotide sequence ID" value="NZ_SJPQ01000001.1"/>
</dbReference>
<feature type="domain" description="Transposase IS200-like" evidence="1">
    <location>
        <begin position="15"/>
        <end position="143"/>
    </location>
</feature>
<dbReference type="GO" id="GO:0006313">
    <property type="term" value="P:DNA transposition"/>
    <property type="evidence" value="ECO:0007669"/>
    <property type="project" value="InterPro"/>
</dbReference>
<organism evidence="2 3">
    <name type="scientific">Pseudobythopirellula maris</name>
    <dbReference type="NCBI Taxonomy" id="2527991"/>
    <lineage>
        <taxon>Bacteria</taxon>
        <taxon>Pseudomonadati</taxon>
        <taxon>Planctomycetota</taxon>
        <taxon>Planctomycetia</taxon>
        <taxon>Pirellulales</taxon>
        <taxon>Lacipirellulaceae</taxon>
        <taxon>Pseudobythopirellula</taxon>
    </lineage>
</organism>
<evidence type="ECO:0000313" key="2">
    <source>
        <dbReference type="EMBL" id="TWT89662.1"/>
    </source>
</evidence>